<evidence type="ECO:0000256" key="5">
    <source>
        <dbReference type="ARBA" id="ARBA00023163"/>
    </source>
</evidence>
<evidence type="ECO:0000313" key="9">
    <source>
        <dbReference type="EMBL" id="KAK1761304.1"/>
    </source>
</evidence>
<dbReference type="GO" id="GO:0000439">
    <property type="term" value="C:transcription factor TFIIH core complex"/>
    <property type="evidence" value="ECO:0007669"/>
    <property type="project" value="InterPro"/>
</dbReference>
<evidence type="ECO:0000256" key="6">
    <source>
        <dbReference type="ARBA" id="ARBA00023242"/>
    </source>
</evidence>
<evidence type="ECO:0000259" key="8">
    <source>
        <dbReference type="PROSITE" id="PS50858"/>
    </source>
</evidence>
<feature type="domain" description="BSD" evidence="8">
    <location>
        <begin position="231"/>
        <end position="282"/>
    </location>
</feature>
<dbReference type="PROSITE" id="PS50858">
    <property type="entry name" value="BSD"/>
    <property type="match status" value="1"/>
</dbReference>
<dbReference type="InterPro" id="IPR011993">
    <property type="entry name" value="PH-like_dom_sf"/>
</dbReference>
<dbReference type="SUPFAM" id="SSF50729">
    <property type="entry name" value="PH domain-like"/>
    <property type="match status" value="1"/>
</dbReference>
<dbReference type="InterPro" id="IPR005607">
    <property type="entry name" value="BSD_dom"/>
</dbReference>
<keyword evidence="5" id="KW-0804">Transcription</keyword>
<feature type="compositionally biased region" description="Polar residues" evidence="7">
    <location>
        <begin position="122"/>
        <end position="136"/>
    </location>
</feature>
<dbReference type="Gene3D" id="2.30.29.30">
    <property type="entry name" value="Pleckstrin-homology domain (PH domain)/Phosphotyrosine-binding domain (PTB)"/>
    <property type="match status" value="1"/>
</dbReference>
<dbReference type="PANTHER" id="PTHR12856">
    <property type="entry name" value="TRANSCRIPTION INITIATION FACTOR IIH-RELATED"/>
    <property type="match status" value="1"/>
</dbReference>
<dbReference type="GO" id="GO:0006351">
    <property type="term" value="P:DNA-templated transcription"/>
    <property type="evidence" value="ECO:0007669"/>
    <property type="project" value="InterPro"/>
</dbReference>
<dbReference type="AlphaFoldDB" id="A0AAJ0BN12"/>
<evidence type="ECO:0000256" key="3">
    <source>
        <dbReference type="ARBA" id="ARBA00022737"/>
    </source>
</evidence>
<reference evidence="9" key="1">
    <citation type="submission" date="2023-06" db="EMBL/GenBank/DDBJ databases">
        <title>Genome-scale phylogeny and comparative genomics of the fungal order Sordariales.</title>
        <authorList>
            <consortium name="Lawrence Berkeley National Laboratory"/>
            <person name="Hensen N."/>
            <person name="Bonometti L."/>
            <person name="Westerberg I."/>
            <person name="Brannstrom I.O."/>
            <person name="Guillou S."/>
            <person name="Cros-Aarteil S."/>
            <person name="Calhoun S."/>
            <person name="Haridas S."/>
            <person name="Kuo A."/>
            <person name="Mondo S."/>
            <person name="Pangilinan J."/>
            <person name="Riley R."/>
            <person name="Labutti K."/>
            <person name="Andreopoulos B."/>
            <person name="Lipzen A."/>
            <person name="Chen C."/>
            <person name="Yanf M."/>
            <person name="Daum C."/>
            <person name="Ng V."/>
            <person name="Clum A."/>
            <person name="Steindorff A."/>
            <person name="Ohm R."/>
            <person name="Martin F."/>
            <person name="Silar P."/>
            <person name="Natvig D."/>
            <person name="Lalanne C."/>
            <person name="Gautier V."/>
            <person name="Ament-Velasquez S.L."/>
            <person name="Kruys A."/>
            <person name="Hutchinson M.I."/>
            <person name="Powell A.J."/>
            <person name="Barry K."/>
            <person name="Miller A.N."/>
            <person name="Grigoriev I.V."/>
            <person name="Debuchy R."/>
            <person name="Gladieux P."/>
            <person name="Thoren M.H."/>
            <person name="Johannesson H."/>
        </authorList>
    </citation>
    <scope>NUCLEOTIDE SEQUENCE</scope>
    <source>
        <strain evidence="9">PSN4</strain>
    </source>
</reference>
<dbReference type="Pfam" id="PF03909">
    <property type="entry name" value="BSD"/>
    <property type="match status" value="2"/>
</dbReference>
<dbReference type="GO" id="GO:0006289">
    <property type="term" value="P:nucleotide-excision repair"/>
    <property type="evidence" value="ECO:0007669"/>
    <property type="project" value="InterPro"/>
</dbReference>
<organism evidence="9 10">
    <name type="scientific">Echria macrotheca</name>
    <dbReference type="NCBI Taxonomy" id="438768"/>
    <lineage>
        <taxon>Eukaryota</taxon>
        <taxon>Fungi</taxon>
        <taxon>Dikarya</taxon>
        <taxon>Ascomycota</taxon>
        <taxon>Pezizomycotina</taxon>
        <taxon>Sordariomycetes</taxon>
        <taxon>Sordariomycetidae</taxon>
        <taxon>Sordariales</taxon>
        <taxon>Schizotheciaceae</taxon>
        <taxon>Echria</taxon>
    </lineage>
</organism>
<dbReference type="EMBL" id="MU839827">
    <property type="protein sequence ID" value="KAK1761304.1"/>
    <property type="molecule type" value="Genomic_DNA"/>
</dbReference>
<keyword evidence="10" id="KW-1185">Reference proteome</keyword>
<proteinExistence type="inferred from homology"/>
<keyword evidence="6" id="KW-0539">Nucleus</keyword>
<keyword evidence="3" id="KW-0677">Repeat</keyword>
<evidence type="ECO:0000256" key="2">
    <source>
        <dbReference type="ARBA" id="ARBA00009448"/>
    </source>
</evidence>
<sequence length="651" mass="71014">MATIPSGKATYKKKDGIITLTADQSALTWTPLPGTGPPHVSLSVDNIKNIQQTPKTNPRVILKIVEKPKSADAEPTAYMFQFTSPTDARSEANDILSLLTDLIAGSKANDPAMPGPAGGAGQSTSNGAGTGPSTSGAISVASTVNAKVTRWFDDKMLQSDVELQRSLMDKDEDLRLAYADALATKSDSVSEATFNNLFWASRLDQLRAHAIDLNQKKGLYNVLSTIKPRVENDELKLHLNTEQVQMIFEQHPIVRRIYNENVPKMSDAQFWSQFFLSRLCKRLRGERVTDNDDTNPVFDKYSDTDSALGWTPRLTQQQIPHIVDVEANEEQDGGFKGGNRQDVEMRPRANVPIIKTLNSLSDKILVNMARSDHEMAPAAAAAGADLDNTTLDELTLHDLRGEAEADGIQLSVKEPGKYFSNQVSSGKPTEEALAYEKQVPTDVIFDVQADLETFDDDGAGGIDLHRGIGVDDDSDSDVGGAGTGIPHAHVGSRAARSAAQTQIFEGIAQNRAVTGGAGGDDEAAAMESPMGIPPDIAQRCYLTNATTTEFLKQFWMTFNAADAARAQELAYHADSLRRSEARIHALADEAEIARQHLTDQRKKDMKEIFRKTGRKTRWIPVGGGREAVLMLFESTMEALKRAGELYQATSR</sequence>
<dbReference type="Pfam" id="PF08567">
    <property type="entry name" value="PH_TFIIH"/>
    <property type="match status" value="1"/>
</dbReference>
<evidence type="ECO:0000256" key="4">
    <source>
        <dbReference type="ARBA" id="ARBA00023015"/>
    </source>
</evidence>
<accession>A0AAJ0BN12</accession>
<dbReference type="FunFam" id="2.30.29.30:FF:000406">
    <property type="entry name" value="Putative RNA polymerase II transcription factor related protein"/>
    <property type="match status" value="1"/>
</dbReference>
<name>A0AAJ0BN12_9PEZI</name>
<comment type="caution">
    <text evidence="9">The sequence shown here is derived from an EMBL/GenBank/DDBJ whole genome shotgun (WGS) entry which is preliminary data.</text>
</comment>
<evidence type="ECO:0000256" key="7">
    <source>
        <dbReference type="SAM" id="MobiDB-lite"/>
    </source>
</evidence>
<protein>
    <recommendedName>
        <fullName evidence="8">BSD domain-containing protein</fullName>
    </recommendedName>
</protein>
<feature type="region of interest" description="Disordered" evidence="7">
    <location>
        <begin position="107"/>
        <end position="136"/>
    </location>
</feature>
<comment type="similarity">
    <text evidence="2">Belongs to the TFB1 family.</text>
</comment>
<dbReference type="InterPro" id="IPR027079">
    <property type="entry name" value="Tfb1/GTF2H1"/>
</dbReference>
<dbReference type="CDD" id="cd13229">
    <property type="entry name" value="PH_TFIIH"/>
    <property type="match status" value="1"/>
</dbReference>
<gene>
    <name evidence="9" type="ORF">QBC47DRAFT_369645</name>
</gene>
<dbReference type="SMART" id="SM00751">
    <property type="entry name" value="BSD"/>
    <property type="match status" value="2"/>
</dbReference>
<evidence type="ECO:0000313" key="10">
    <source>
        <dbReference type="Proteomes" id="UP001239445"/>
    </source>
</evidence>
<keyword evidence="4" id="KW-0805">Transcription regulation</keyword>
<evidence type="ECO:0000256" key="1">
    <source>
        <dbReference type="ARBA" id="ARBA00004123"/>
    </source>
</evidence>
<dbReference type="InterPro" id="IPR013876">
    <property type="entry name" value="TFIIH_BTF_p62_N"/>
</dbReference>
<comment type="subcellular location">
    <subcellularLocation>
        <location evidence="1">Nucleus</location>
    </subcellularLocation>
</comment>
<dbReference type="Proteomes" id="UP001239445">
    <property type="component" value="Unassembled WGS sequence"/>
</dbReference>